<dbReference type="EMBL" id="JAANHS010000005">
    <property type="protein sequence ID" value="NHB76738.1"/>
    <property type="molecule type" value="Genomic_DNA"/>
</dbReference>
<sequence>MPYDLGPGALVWLAVACLVAGFVRGYSGFGFSALLIAASSLVTNPLNFVAVVVILETVMSLQHAKGAGPDVDWRRVGWLLGGAAVGLPLGLWVLTGVSENTGRAVVSGYVLLMCVVLLAGWRLAAEVKGAGNGLAGVISGLANAPGMGGLPVAAFFAAQPMPASVFRATLIAYFPLLDLYSAPLYWLAGLVTWDTLWAALIALPVTLFGNWLGGRHFFGTDPQEFRRFAIVLLAGLAALGLGKALL</sequence>
<accession>A0ABX0G792</accession>
<feature type="transmembrane region" description="Helical" evidence="8">
    <location>
        <begin position="170"/>
        <end position="189"/>
    </location>
</feature>
<keyword evidence="5 8" id="KW-0812">Transmembrane</keyword>
<dbReference type="RefSeq" id="WP_166402782.1">
    <property type="nucleotide sequence ID" value="NZ_JAANHS010000005.1"/>
</dbReference>
<feature type="transmembrane region" description="Helical" evidence="8">
    <location>
        <begin position="75"/>
        <end position="94"/>
    </location>
</feature>
<comment type="similarity">
    <text evidence="2 8">Belongs to the 4-toluene sulfonate uptake permease (TSUP) (TC 2.A.102) family.</text>
</comment>
<dbReference type="InterPro" id="IPR002781">
    <property type="entry name" value="TM_pro_TauE-like"/>
</dbReference>
<keyword evidence="3" id="KW-0813">Transport</keyword>
<evidence type="ECO:0000256" key="1">
    <source>
        <dbReference type="ARBA" id="ARBA00004651"/>
    </source>
</evidence>
<evidence type="ECO:0000256" key="3">
    <source>
        <dbReference type="ARBA" id="ARBA00022448"/>
    </source>
</evidence>
<dbReference type="PANTHER" id="PTHR30269:SF37">
    <property type="entry name" value="MEMBRANE TRANSPORTER PROTEIN"/>
    <property type="match status" value="1"/>
</dbReference>
<evidence type="ECO:0000256" key="2">
    <source>
        <dbReference type="ARBA" id="ARBA00009142"/>
    </source>
</evidence>
<keyword evidence="7 8" id="KW-0472">Membrane</keyword>
<evidence type="ECO:0000256" key="5">
    <source>
        <dbReference type="ARBA" id="ARBA00022692"/>
    </source>
</evidence>
<evidence type="ECO:0000256" key="4">
    <source>
        <dbReference type="ARBA" id="ARBA00022475"/>
    </source>
</evidence>
<evidence type="ECO:0000313" key="10">
    <source>
        <dbReference type="Proteomes" id="UP001515660"/>
    </source>
</evidence>
<dbReference type="Pfam" id="PF01925">
    <property type="entry name" value="TauE"/>
    <property type="match status" value="1"/>
</dbReference>
<feature type="transmembrane region" description="Helical" evidence="8">
    <location>
        <begin position="136"/>
        <end position="158"/>
    </location>
</feature>
<keyword evidence="4 8" id="KW-1003">Cell membrane</keyword>
<feature type="transmembrane region" description="Helical" evidence="8">
    <location>
        <begin position="225"/>
        <end position="245"/>
    </location>
</feature>
<feature type="transmembrane region" description="Helical" evidence="8">
    <location>
        <begin position="106"/>
        <end position="124"/>
    </location>
</feature>
<evidence type="ECO:0000256" key="6">
    <source>
        <dbReference type="ARBA" id="ARBA00022989"/>
    </source>
</evidence>
<evidence type="ECO:0000256" key="8">
    <source>
        <dbReference type="RuleBase" id="RU363041"/>
    </source>
</evidence>
<dbReference type="Proteomes" id="UP001515660">
    <property type="component" value="Unassembled WGS sequence"/>
</dbReference>
<gene>
    <name evidence="9" type="ORF">G8O29_08280</name>
</gene>
<proteinExistence type="inferred from homology"/>
<protein>
    <recommendedName>
        <fullName evidence="8">Probable membrane transporter protein</fullName>
    </recommendedName>
</protein>
<comment type="caution">
    <text evidence="9">The sequence shown here is derived from an EMBL/GenBank/DDBJ whole genome shotgun (WGS) entry which is preliminary data.</text>
</comment>
<feature type="transmembrane region" description="Helical" evidence="8">
    <location>
        <begin position="195"/>
        <end position="213"/>
    </location>
</feature>
<keyword evidence="10" id="KW-1185">Reference proteome</keyword>
<dbReference type="InterPro" id="IPR052017">
    <property type="entry name" value="TSUP"/>
</dbReference>
<feature type="transmembrane region" description="Helical" evidence="8">
    <location>
        <begin position="6"/>
        <end position="26"/>
    </location>
</feature>
<dbReference type="PANTHER" id="PTHR30269">
    <property type="entry name" value="TRANSMEMBRANE PROTEIN YFCA"/>
    <property type="match status" value="1"/>
</dbReference>
<reference evidence="9 10" key="1">
    <citation type="journal article" date="2022" name="Microorganisms">
        <title>Genome Sequence and Characterization of a Xanthorhodopsin-Containing, Aerobic Anoxygenic Phototrophic Rhodobacter Species, Isolated from Mesophilic Conditions at Yellowstone National Park.</title>
        <authorList>
            <person name="Kyndt J.A."/>
            <person name="Robertson S."/>
            <person name="Shoffstall I.B."/>
            <person name="Ramaley R.F."/>
            <person name="Meyer T.E."/>
        </authorList>
    </citation>
    <scope>NUCLEOTIDE SEQUENCE [LARGE SCALE GENOMIC DNA]</scope>
    <source>
        <strain evidence="9 10">M37P</strain>
    </source>
</reference>
<comment type="subcellular location">
    <subcellularLocation>
        <location evidence="1 8">Cell membrane</location>
        <topology evidence="1 8">Multi-pass membrane protein</topology>
    </subcellularLocation>
</comment>
<keyword evidence="6 8" id="KW-1133">Transmembrane helix</keyword>
<feature type="transmembrane region" description="Helical" evidence="8">
    <location>
        <begin position="33"/>
        <end position="55"/>
    </location>
</feature>
<organism evidence="9 10">
    <name type="scientific">Rhodobacter calidifons</name>
    <dbReference type="NCBI Taxonomy" id="2715277"/>
    <lineage>
        <taxon>Bacteria</taxon>
        <taxon>Pseudomonadati</taxon>
        <taxon>Pseudomonadota</taxon>
        <taxon>Alphaproteobacteria</taxon>
        <taxon>Rhodobacterales</taxon>
        <taxon>Rhodobacter group</taxon>
        <taxon>Rhodobacter</taxon>
    </lineage>
</organism>
<name>A0ABX0G792_9RHOB</name>
<evidence type="ECO:0000313" key="9">
    <source>
        <dbReference type="EMBL" id="NHB76738.1"/>
    </source>
</evidence>
<evidence type="ECO:0000256" key="7">
    <source>
        <dbReference type="ARBA" id="ARBA00023136"/>
    </source>
</evidence>